<evidence type="ECO:0000256" key="1">
    <source>
        <dbReference type="ARBA" id="ARBA00004651"/>
    </source>
</evidence>
<dbReference type="AlphaFoldDB" id="A0A7W7CS85"/>
<dbReference type="PANTHER" id="PTHR12428">
    <property type="entry name" value="OXA1"/>
    <property type="match status" value="1"/>
</dbReference>
<dbReference type="EMBL" id="JACHMF010000001">
    <property type="protein sequence ID" value="MBB4693734.1"/>
    <property type="molecule type" value="Genomic_DNA"/>
</dbReference>
<evidence type="ECO:0000256" key="13">
    <source>
        <dbReference type="ARBA" id="ARBA00031538"/>
    </source>
</evidence>
<dbReference type="CDD" id="cd20070">
    <property type="entry name" value="5TM_YidC_Alb3"/>
    <property type="match status" value="1"/>
</dbReference>
<evidence type="ECO:0000256" key="10">
    <source>
        <dbReference type="ARBA" id="ARBA00023186"/>
    </source>
</evidence>
<dbReference type="GO" id="GO:0051205">
    <property type="term" value="P:protein insertion into membrane"/>
    <property type="evidence" value="ECO:0007669"/>
    <property type="project" value="TreeGrafter"/>
</dbReference>
<feature type="transmembrane region" description="Helical" evidence="17">
    <location>
        <begin position="198"/>
        <end position="222"/>
    </location>
</feature>
<feature type="transmembrane region" description="Helical" evidence="17">
    <location>
        <begin position="154"/>
        <end position="177"/>
    </location>
</feature>
<evidence type="ECO:0000256" key="2">
    <source>
        <dbReference type="ARBA" id="ARBA00010527"/>
    </source>
</evidence>
<feature type="transmembrane region" description="Helical" evidence="17">
    <location>
        <begin position="26"/>
        <end position="48"/>
    </location>
</feature>
<dbReference type="GO" id="GO:0005886">
    <property type="term" value="C:plasma membrane"/>
    <property type="evidence" value="ECO:0007669"/>
    <property type="project" value="UniProtKB-SubCell"/>
</dbReference>
<dbReference type="PANTHER" id="PTHR12428:SF65">
    <property type="entry name" value="CYTOCHROME C OXIDASE ASSEMBLY PROTEIN COX18, MITOCHONDRIAL"/>
    <property type="match status" value="1"/>
</dbReference>
<evidence type="ECO:0000256" key="14">
    <source>
        <dbReference type="ARBA" id="ARBA00033245"/>
    </source>
</evidence>
<keyword evidence="9 17" id="KW-0472">Membrane</keyword>
<dbReference type="RefSeq" id="WP_184952317.1">
    <property type="nucleotide sequence ID" value="NZ_BOMC01000054.1"/>
</dbReference>
<keyword evidence="20" id="KW-1185">Reference proteome</keyword>
<evidence type="ECO:0000259" key="18">
    <source>
        <dbReference type="Pfam" id="PF02096"/>
    </source>
</evidence>
<name>A0A7W7CS85_9ACTN</name>
<evidence type="ECO:0000256" key="15">
    <source>
        <dbReference type="ARBA" id="ARBA00033342"/>
    </source>
</evidence>
<evidence type="ECO:0000256" key="17">
    <source>
        <dbReference type="SAM" id="Phobius"/>
    </source>
</evidence>
<feature type="transmembrane region" description="Helical" evidence="17">
    <location>
        <begin position="94"/>
        <end position="114"/>
    </location>
</feature>
<evidence type="ECO:0000256" key="3">
    <source>
        <dbReference type="ARBA" id="ARBA00015325"/>
    </source>
</evidence>
<comment type="subcellular location">
    <subcellularLocation>
        <location evidence="1">Cell membrane</location>
        <topology evidence="1">Multi-pass membrane protein</topology>
    </subcellularLocation>
    <subcellularLocation>
        <location evidence="16">Membrane</location>
        <topology evidence="16">Multi-pass membrane protein</topology>
    </subcellularLocation>
</comment>
<dbReference type="GO" id="GO:0015031">
    <property type="term" value="P:protein transport"/>
    <property type="evidence" value="ECO:0007669"/>
    <property type="project" value="UniProtKB-KW"/>
</dbReference>
<keyword evidence="7" id="KW-0653">Protein transport</keyword>
<reference evidence="19 20" key="1">
    <citation type="submission" date="2020-08" db="EMBL/GenBank/DDBJ databases">
        <title>Sequencing the genomes of 1000 actinobacteria strains.</title>
        <authorList>
            <person name="Klenk H.-P."/>
        </authorList>
    </citation>
    <scope>NUCLEOTIDE SEQUENCE [LARGE SCALE GENOMIC DNA]</scope>
    <source>
        <strain evidence="19 20">DSM 45518</strain>
    </source>
</reference>
<organism evidence="19 20">
    <name type="scientific">Paractinoplanes abujensis</name>
    <dbReference type="NCBI Taxonomy" id="882441"/>
    <lineage>
        <taxon>Bacteria</taxon>
        <taxon>Bacillati</taxon>
        <taxon>Actinomycetota</taxon>
        <taxon>Actinomycetes</taxon>
        <taxon>Micromonosporales</taxon>
        <taxon>Micromonosporaceae</taxon>
        <taxon>Paractinoplanes</taxon>
    </lineage>
</organism>
<accession>A0A7W7CS85</accession>
<proteinExistence type="inferred from homology"/>
<sequence>MSIIYTFISELIQIWHVVWGFLGPDWSWVAAIVFVVLTVRVALLPLFVRQMRSQRAMQRLQPELRELQTRHKGDPMALGAAMTELYRREGVSPYASFVPLLVQAPILFGLFHVLRHLRPTITDPASQTLYGWTAAQFHEASHATLLGAPLAGTFTSGGASVAAVLIAAMVTTTFLTMRLSAVRNTPVEDPMQRTIQRVMTYGIPLSLLVSGVIFPVGVLLYWTTQNLFALGQQAWLLRRYPVEIPAGR</sequence>
<protein>
    <recommendedName>
        <fullName evidence="3">Membrane protein insertase YidC</fullName>
    </recommendedName>
    <alternativeName>
        <fullName evidence="15">Foldase YidC</fullName>
    </alternativeName>
    <alternativeName>
        <fullName evidence="14">Membrane integrase YidC</fullName>
    </alternativeName>
    <alternativeName>
        <fullName evidence="13">Membrane protein YidC</fullName>
    </alternativeName>
</protein>
<evidence type="ECO:0000256" key="9">
    <source>
        <dbReference type="ARBA" id="ARBA00023136"/>
    </source>
</evidence>
<keyword evidence="10" id="KW-0143">Chaperone</keyword>
<comment type="similarity">
    <text evidence="2">Belongs to the OXA1/ALB3/YidC family. Type 1 subfamily.</text>
</comment>
<keyword evidence="5" id="KW-1003">Cell membrane</keyword>
<evidence type="ECO:0000256" key="12">
    <source>
        <dbReference type="ARBA" id="ARBA00026028"/>
    </source>
</evidence>
<evidence type="ECO:0000256" key="5">
    <source>
        <dbReference type="ARBA" id="ARBA00022475"/>
    </source>
</evidence>
<comment type="subunit">
    <text evidence="12">Interacts with the Sec translocase complex via SecD. Specifically interacts with transmembrane segments of nascent integral membrane proteins during membrane integration.</text>
</comment>
<evidence type="ECO:0000256" key="11">
    <source>
        <dbReference type="ARBA" id="ARBA00025034"/>
    </source>
</evidence>
<gene>
    <name evidence="19" type="ORF">BKA14_003882</name>
</gene>
<evidence type="ECO:0000313" key="19">
    <source>
        <dbReference type="EMBL" id="MBB4693734.1"/>
    </source>
</evidence>
<keyword evidence="8 17" id="KW-1133">Transmembrane helix</keyword>
<keyword evidence="4" id="KW-0813">Transport</keyword>
<evidence type="ECO:0000256" key="6">
    <source>
        <dbReference type="ARBA" id="ARBA00022692"/>
    </source>
</evidence>
<dbReference type="InterPro" id="IPR001708">
    <property type="entry name" value="YidC/ALB3/OXA1/COX18"/>
</dbReference>
<evidence type="ECO:0000256" key="7">
    <source>
        <dbReference type="ARBA" id="ARBA00022927"/>
    </source>
</evidence>
<feature type="domain" description="Membrane insertase YidC/Oxa/ALB C-terminal" evidence="18">
    <location>
        <begin position="28"/>
        <end position="236"/>
    </location>
</feature>
<dbReference type="NCBIfam" id="TIGR03592">
    <property type="entry name" value="yidC_oxa1_cterm"/>
    <property type="match status" value="1"/>
</dbReference>
<dbReference type="Proteomes" id="UP000542742">
    <property type="component" value="Unassembled WGS sequence"/>
</dbReference>
<dbReference type="InterPro" id="IPR028055">
    <property type="entry name" value="YidC/Oxa/ALB_C"/>
</dbReference>
<evidence type="ECO:0000256" key="4">
    <source>
        <dbReference type="ARBA" id="ARBA00022448"/>
    </source>
</evidence>
<evidence type="ECO:0000256" key="8">
    <source>
        <dbReference type="ARBA" id="ARBA00022989"/>
    </source>
</evidence>
<evidence type="ECO:0000313" key="20">
    <source>
        <dbReference type="Proteomes" id="UP000542742"/>
    </source>
</evidence>
<keyword evidence="6 16" id="KW-0812">Transmembrane</keyword>
<comment type="caution">
    <text evidence="19">The sequence shown here is derived from an EMBL/GenBank/DDBJ whole genome shotgun (WGS) entry which is preliminary data.</text>
</comment>
<dbReference type="Pfam" id="PF02096">
    <property type="entry name" value="60KD_IMP"/>
    <property type="match status" value="1"/>
</dbReference>
<dbReference type="InterPro" id="IPR047196">
    <property type="entry name" value="YidC_ALB_C"/>
</dbReference>
<dbReference type="GO" id="GO:0032977">
    <property type="term" value="F:membrane insertase activity"/>
    <property type="evidence" value="ECO:0007669"/>
    <property type="project" value="InterPro"/>
</dbReference>
<evidence type="ECO:0000256" key="16">
    <source>
        <dbReference type="RuleBase" id="RU003945"/>
    </source>
</evidence>
<comment type="function">
    <text evidence="11">Required for the insertion and/or proper folding and/or complex formation of integral membrane proteins into the membrane. Involved in integration of membrane proteins that insert both dependently and independently of the Sec translocase complex, as well as at least some lipoproteins. Aids folding of multispanning membrane proteins.</text>
</comment>